<dbReference type="KEGG" id="plen:EIM92_21535"/>
<accession>A0A3Q8SDX0</accession>
<evidence type="ECO:0000313" key="4">
    <source>
        <dbReference type="Proteomes" id="UP000273145"/>
    </source>
</evidence>
<reference evidence="3 4" key="1">
    <citation type="submission" date="2018-11" db="EMBL/GenBank/DDBJ databases">
        <title>Genome sequencing of Paenibacillus lentus DSM25539(T).</title>
        <authorList>
            <person name="Kook J.-K."/>
            <person name="Park S.-N."/>
            <person name="Lim Y.K."/>
        </authorList>
    </citation>
    <scope>NUCLEOTIDE SEQUENCE [LARGE SCALE GENOMIC DNA]</scope>
    <source>
        <strain evidence="3 4">DSM 25539</strain>
    </source>
</reference>
<name>A0A3Q8SDX0_9BACL</name>
<dbReference type="RefSeq" id="WP_125084594.1">
    <property type="nucleotide sequence ID" value="NZ_CP034248.1"/>
</dbReference>
<feature type="signal peptide" evidence="2">
    <location>
        <begin position="1"/>
        <end position="22"/>
    </location>
</feature>
<feature type="region of interest" description="Disordered" evidence="1">
    <location>
        <begin position="21"/>
        <end position="40"/>
    </location>
</feature>
<sequence>MKKVLALFLTCVVLLAGCSSGGAGKEPAASNGNSGNSDSGSKAEEITIWAWDPAFNIAALNIAKEAYSKKNPDAKINIVEFAQADIIQKLNTGLNSGTTKGLPNIVLIEDYRAQSFLQSYPDSFVNLSDKIKAEDFADYKIGPTSLDGKQYGVPFDSGVTGMYVRKDYIEQAGYSIDDLKNIDWKQYIEIGKVVKEKTGKHMITLDPNDLGLIRMIIQSAGSWYVSEDGKTPDLANNAALKEAFELYKEMMEANIVKLNADWSQFIANINNGDVVTVPTGNWITPSVKAEASQSGQWAILPVPKLPQTPNSVHATNLGGSSWYVMNIPGSETAADFLAETFGSDVDMYQKLLTDIGAIGTLKAAAGGEAYSQPDEFFGGEQIVNNFAAWTAEIPRVNYGIFTYAIEDIMVVEMQSYLNGKDIDQALKDAQAQAEAQVR</sequence>
<dbReference type="PROSITE" id="PS51257">
    <property type="entry name" value="PROKAR_LIPOPROTEIN"/>
    <property type="match status" value="1"/>
</dbReference>
<evidence type="ECO:0000256" key="2">
    <source>
        <dbReference type="SAM" id="SignalP"/>
    </source>
</evidence>
<protein>
    <submittedName>
        <fullName evidence="3">Extracellular solute-binding protein</fullName>
    </submittedName>
</protein>
<dbReference type="PANTHER" id="PTHR43649:SF32">
    <property type="entry name" value="SUGAR BINDING SECRETED PROTEIN"/>
    <property type="match status" value="1"/>
</dbReference>
<dbReference type="Gene3D" id="3.40.190.10">
    <property type="entry name" value="Periplasmic binding protein-like II"/>
    <property type="match status" value="1"/>
</dbReference>
<keyword evidence="2" id="KW-0732">Signal</keyword>
<organism evidence="3 4">
    <name type="scientific">Paenibacillus lentus</name>
    <dbReference type="NCBI Taxonomy" id="1338368"/>
    <lineage>
        <taxon>Bacteria</taxon>
        <taxon>Bacillati</taxon>
        <taxon>Bacillota</taxon>
        <taxon>Bacilli</taxon>
        <taxon>Bacillales</taxon>
        <taxon>Paenibacillaceae</taxon>
        <taxon>Paenibacillus</taxon>
    </lineage>
</organism>
<evidence type="ECO:0000313" key="3">
    <source>
        <dbReference type="EMBL" id="AZK48437.1"/>
    </source>
</evidence>
<dbReference type="EMBL" id="CP034248">
    <property type="protein sequence ID" value="AZK48437.1"/>
    <property type="molecule type" value="Genomic_DNA"/>
</dbReference>
<dbReference type="SUPFAM" id="SSF53850">
    <property type="entry name" value="Periplasmic binding protein-like II"/>
    <property type="match status" value="1"/>
</dbReference>
<proteinExistence type="predicted"/>
<dbReference type="OrthoDB" id="9768630at2"/>
<dbReference type="InterPro" id="IPR006059">
    <property type="entry name" value="SBP"/>
</dbReference>
<keyword evidence="4" id="KW-1185">Reference proteome</keyword>
<evidence type="ECO:0000256" key="1">
    <source>
        <dbReference type="SAM" id="MobiDB-lite"/>
    </source>
</evidence>
<dbReference type="InterPro" id="IPR050490">
    <property type="entry name" value="Bact_solute-bd_prot1"/>
</dbReference>
<dbReference type="AlphaFoldDB" id="A0A3Q8SDX0"/>
<feature type="compositionally biased region" description="Low complexity" evidence="1">
    <location>
        <begin position="30"/>
        <end position="40"/>
    </location>
</feature>
<feature type="chain" id="PRO_5039084730" evidence="2">
    <location>
        <begin position="23"/>
        <end position="438"/>
    </location>
</feature>
<dbReference type="Proteomes" id="UP000273145">
    <property type="component" value="Chromosome"/>
</dbReference>
<dbReference type="Pfam" id="PF13416">
    <property type="entry name" value="SBP_bac_8"/>
    <property type="match status" value="1"/>
</dbReference>
<dbReference type="PANTHER" id="PTHR43649">
    <property type="entry name" value="ARABINOSE-BINDING PROTEIN-RELATED"/>
    <property type="match status" value="1"/>
</dbReference>
<gene>
    <name evidence="3" type="ORF">EIM92_21535</name>
</gene>